<reference evidence="1 2" key="1">
    <citation type="submission" date="2019-02" db="EMBL/GenBank/DDBJ databases">
        <title>Genome sequences of Aliivibrio finisterrensis strains from farmed Atlantic salmon.</title>
        <authorList>
            <person name="Bowman J.P."/>
        </authorList>
    </citation>
    <scope>NUCLEOTIDE SEQUENCE [LARGE SCALE GENOMIC DNA]</scope>
    <source>
        <strain evidence="1 2">A32</strain>
    </source>
</reference>
<name>A0A4Q5KH55_9GAMM</name>
<gene>
    <name evidence="1" type="ORF">ERW49_14280</name>
</gene>
<evidence type="ECO:0000313" key="1">
    <source>
        <dbReference type="EMBL" id="RYU45472.1"/>
    </source>
</evidence>
<protein>
    <recommendedName>
        <fullName evidence="3">Bacteriophage abortive infection AbiH family protein</fullName>
    </recommendedName>
</protein>
<evidence type="ECO:0008006" key="3">
    <source>
        <dbReference type="Google" id="ProtNLM"/>
    </source>
</evidence>
<dbReference type="EMBL" id="SEZJ01000013">
    <property type="protein sequence ID" value="RYU45472.1"/>
    <property type="molecule type" value="Genomic_DNA"/>
</dbReference>
<organism evidence="1 2">
    <name type="scientific">Aliivibrio finisterrensis</name>
    <dbReference type="NCBI Taxonomy" id="511998"/>
    <lineage>
        <taxon>Bacteria</taxon>
        <taxon>Pseudomonadati</taxon>
        <taxon>Pseudomonadota</taxon>
        <taxon>Gammaproteobacteria</taxon>
        <taxon>Vibrionales</taxon>
        <taxon>Vibrionaceae</taxon>
        <taxon>Aliivibrio</taxon>
    </lineage>
</organism>
<dbReference type="GeneID" id="56276233"/>
<sequence>MMSNQLFIIGNGFDLWHKLPTGYREFYKENSDYLDQIEHYFSDGLQEEELWSDFESVLGQFDESILIDENDFMDFSGDSFPTQQLYGLEDAVDEFSHEIVDNITRCFREWIKGINIDNAVLQMTFPDESRFINFNYTSTLQVAYKVSERKVYHIHGSLEQRTPLIFGHTKTVFNATADEDSYYTEAINNGRSVLTALQKPVNEIIEDRLSPWIKNNGDISMITIIGHSLNKIDIPYFQRIVNELPNVHWQCYSFNEEESINHAEILNSIGIPTSRLFCGTYDDLVQHYPHLECTA</sequence>
<dbReference type="Pfam" id="PF14253">
    <property type="entry name" value="AbiH"/>
    <property type="match status" value="1"/>
</dbReference>
<dbReference type="InterPro" id="IPR025935">
    <property type="entry name" value="AbiH"/>
</dbReference>
<comment type="caution">
    <text evidence="1">The sequence shown here is derived from an EMBL/GenBank/DDBJ whole genome shotgun (WGS) entry which is preliminary data.</text>
</comment>
<dbReference type="Proteomes" id="UP000293465">
    <property type="component" value="Unassembled WGS sequence"/>
</dbReference>
<proteinExistence type="predicted"/>
<accession>A0A4Q5KH55</accession>
<evidence type="ECO:0000313" key="2">
    <source>
        <dbReference type="Proteomes" id="UP000293465"/>
    </source>
</evidence>
<dbReference type="OrthoDB" id="5903604at2"/>
<dbReference type="AlphaFoldDB" id="A0A4Q5KH55"/>
<dbReference type="RefSeq" id="WP_130087901.1">
    <property type="nucleotide sequence ID" value="NZ_SEZJ01000013.1"/>
</dbReference>